<protein>
    <recommendedName>
        <fullName evidence="3">C2H2-type domain-containing protein</fullName>
    </recommendedName>
</protein>
<evidence type="ECO:0000256" key="2">
    <source>
        <dbReference type="SAM" id="MobiDB-lite"/>
    </source>
</evidence>
<dbReference type="InterPro" id="IPR013087">
    <property type="entry name" value="Znf_C2H2_type"/>
</dbReference>
<proteinExistence type="predicted"/>
<feature type="domain" description="C2H2-type" evidence="3">
    <location>
        <begin position="200"/>
        <end position="231"/>
    </location>
</feature>
<dbReference type="Proteomes" id="UP000799750">
    <property type="component" value="Unassembled WGS sequence"/>
</dbReference>
<evidence type="ECO:0000313" key="4">
    <source>
        <dbReference type="EMBL" id="KAF2498341.1"/>
    </source>
</evidence>
<organism evidence="4 5">
    <name type="scientific">Lophium mytilinum</name>
    <dbReference type="NCBI Taxonomy" id="390894"/>
    <lineage>
        <taxon>Eukaryota</taxon>
        <taxon>Fungi</taxon>
        <taxon>Dikarya</taxon>
        <taxon>Ascomycota</taxon>
        <taxon>Pezizomycotina</taxon>
        <taxon>Dothideomycetes</taxon>
        <taxon>Pleosporomycetidae</taxon>
        <taxon>Mytilinidiales</taxon>
        <taxon>Mytilinidiaceae</taxon>
        <taxon>Lophium</taxon>
    </lineage>
</organism>
<sequence>MDPSQSYTNQFEGYDDTMPTTASSHADLAGFDMDLSLDGTFDSSPFLLTDADIMQYSNAFSAAPASFTTQDPTFLQADMDANANQIADWSPFPNPDEALMQPFTGGSSFMPTQDPFADSAFAQGIFIDADPGLQGTIDSSPFALQHETFMHQDLSAACGQPNLALNDQPLPIQAGGGHLEARGGAPPIAPATDTDTPPQWSCAWHEPCPRIFTRLPDMERHVKNVHIKDEEWWCPIPTCARSFTRGRDLQGRRRGPFPRKDKRDEHVRKVHGEDAMEE</sequence>
<feature type="region of interest" description="Disordered" evidence="2">
    <location>
        <begin position="245"/>
        <end position="278"/>
    </location>
</feature>
<accession>A0A6A6R0U2</accession>
<gene>
    <name evidence="4" type="ORF">BU16DRAFT_615392</name>
</gene>
<name>A0A6A6R0U2_9PEZI</name>
<dbReference type="GO" id="GO:0008270">
    <property type="term" value="F:zinc ion binding"/>
    <property type="evidence" value="ECO:0007669"/>
    <property type="project" value="UniProtKB-KW"/>
</dbReference>
<dbReference type="AlphaFoldDB" id="A0A6A6R0U2"/>
<dbReference type="OrthoDB" id="2687452at2759"/>
<keyword evidence="1" id="KW-0863">Zinc-finger</keyword>
<dbReference type="EMBL" id="MU004185">
    <property type="protein sequence ID" value="KAF2498341.1"/>
    <property type="molecule type" value="Genomic_DNA"/>
</dbReference>
<evidence type="ECO:0000313" key="5">
    <source>
        <dbReference type="Proteomes" id="UP000799750"/>
    </source>
</evidence>
<dbReference type="PROSITE" id="PS50157">
    <property type="entry name" value="ZINC_FINGER_C2H2_2"/>
    <property type="match status" value="1"/>
</dbReference>
<feature type="compositionally biased region" description="Basic and acidic residues" evidence="2">
    <location>
        <begin position="258"/>
        <end position="278"/>
    </location>
</feature>
<evidence type="ECO:0000256" key="1">
    <source>
        <dbReference type="PROSITE-ProRule" id="PRU00042"/>
    </source>
</evidence>
<keyword evidence="1" id="KW-0862">Zinc</keyword>
<reference evidence="4" key="1">
    <citation type="journal article" date="2020" name="Stud. Mycol.">
        <title>101 Dothideomycetes genomes: a test case for predicting lifestyles and emergence of pathogens.</title>
        <authorList>
            <person name="Haridas S."/>
            <person name="Albert R."/>
            <person name="Binder M."/>
            <person name="Bloem J."/>
            <person name="Labutti K."/>
            <person name="Salamov A."/>
            <person name="Andreopoulos B."/>
            <person name="Baker S."/>
            <person name="Barry K."/>
            <person name="Bills G."/>
            <person name="Bluhm B."/>
            <person name="Cannon C."/>
            <person name="Castanera R."/>
            <person name="Culley D."/>
            <person name="Daum C."/>
            <person name="Ezra D."/>
            <person name="Gonzalez J."/>
            <person name="Henrissat B."/>
            <person name="Kuo A."/>
            <person name="Liang C."/>
            <person name="Lipzen A."/>
            <person name="Lutzoni F."/>
            <person name="Magnuson J."/>
            <person name="Mondo S."/>
            <person name="Nolan M."/>
            <person name="Ohm R."/>
            <person name="Pangilinan J."/>
            <person name="Park H.-J."/>
            <person name="Ramirez L."/>
            <person name="Alfaro M."/>
            <person name="Sun H."/>
            <person name="Tritt A."/>
            <person name="Yoshinaga Y."/>
            <person name="Zwiers L.-H."/>
            <person name="Turgeon B."/>
            <person name="Goodwin S."/>
            <person name="Spatafora J."/>
            <person name="Crous P."/>
            <person name="Grigoriev I."/>
        </authorList>
    </citation>
    <scope>NUCLEOTIDE SEQUENCE</scope>
    <source>
        <strain evidence="4">CBS 269.34</strain>
    </source>
</reference>
<keyword evidence="1" id="KW-0479">Metal-binding</keyword>
<keyword evidence="5" id="KW-1185">Reference proteome</keyword>
<evidence type="ECO:0000259" key="3">
    <source>
        <dbReference type="PROSITE" id="PS50157"/>
    </source>
</evidence>